<evidence type="ECO:0000313" key="5">
    <source>
        <dbReference type="Proteomes" id="UP000622552"/>
    </source>
</evidence>
<accession>A0A8J7GRE0</accession>
<dbReference type="AlphaFoldDB" id="A0A8J7GRE0"/>
<comment type="caution">
    <text evidence="4">The sequence shown here is derived from an EMBL/GenBank/DDBJ whole genome shotgun (WGS) entry which is preliminary data.</text>
</comment>
<evidence type="ECO:0000256" key="1">
    <source>
        <dbReference type="SAM" id="MobiDB-lite"/>
    </source>
</evidence>
<feature type="transmembrane region" description="Helical" evidence="2">
    <location>
        <begin position="281"/>
        <end position="304"/>
    </location>
</feature>
<sequence>MRLLAGRMWPVVTTFCAVILTAAPAVAADEIAAAFSPTAVTIGVGGAPVTVALTLTNTSAAPGTAGFTISMPAELVAQGVQFTAAAAGCQAAPTVVTCPVIPVAAASNTAVTVSIAPPAQSALTSGQTVAGSLSAAGSFLTTAAGAITATVPVTLNGPVSTGIPSVTGRVLDLETKPVPGAVVTITDSAGKSRGVTSGDTGAFTYTAASVAEQFTAGTLTLVATKTGYTPVTVTRTATPGLAVSDVDISLTLTAAAAPNAVQRIEKSPVAGAADGDDGSPMLTFAVILGVLLLGGGGACVYFLLRKGRDGDEGPARPTPTVYRSSTPSAPQRPDHATQILRTVPAEPAHAPPSSAHEPTVRHPAAPTSEPTAVRHPAAALSEPTVVRNPSSALSEPTAVHNQPAPGLNEPTALRKRPGREPKPWDWLDD</sequence>
<keyword evidence="2" id="KW-0812">Transmembrane</keyword>
<evidence type="ECO:0000256" key="2">
    <source>
        <dbReference type="SAM" id="Phobius"/>
    </source>
</evidence>
<protein>
    <recommendedName>
        <fullName evidence="6">Carboxypeptidase regulatory-like domain-containing protein</fullName>
    </recommendedName>
</protein>
<evidence type="ECO:0000256" key="3">
    <source>
        <dbReference type="SAM" id="SignalP"/>
    </source>
</evidence>
<feature type="chain" id="PRO_5035232684" description="Carboxypeptidase regulatory-like domain-containing protein" evidence="3">
    <location>
        <begin position="28"/>
        <end position="429"/>
    </location>
</feature>
<proteinExistence type="predicted"/>
<dbReference type="RefSeq" id="WP_197003713.1">
    <property type="nucleotide sequence ID" value="NZ_BONS01000016.1"/>
</dbReference>
<feature type="signal peptide" evidence="3">
    <location>
        <begin position="1"/>
        <end position="27"/>
    </location>
</feature>
<dbReference type="Pfam" id="PF13620">
    <property type="entry name" value="CarboxypepD_reg"/>
    <property type="match status" value="1"/>
</dbReference>
<dbReference type="InterPro" id="IPR008969">
    <property type="entry name" value="CarboxyPept-like_regulatory"/>
</dbReference>
<feature type="compositionally biased region" description="Basic and acidic residues" evidence="1">
    <location>
        <begin position="418"/>
        <end position="429"/>
    </location>
</feature>
<name>A0A8J7GRE0_9ACTN</name>
<feature type="compositionally biased region" description="Low complexity" evidence="1">
    <location>
        <begin position="344"/>
        <end position="357"/>
    </location>
</feature>
<reference evidence="4" key="1">
    <citation type="submission" date="2020-11" db="EMBL/GenBank/DDBJ databases">
        <title>Sequencing the genomes of 1000 actinobacteria strains.</title>
        <authorList>
            <person name="Klenk H.-P."/>
        </authorList>
    </citation>
    <scope>NUCLEOTIDE SEQUENCE</scope>
    <source>
        <strain evidence="4">DSM 45356</strain>
    </source>
</reference>
<gene>
    <name evidence="4" type="ORF">IW245_002977</name>
</gene>
<dbReference type="Proteomes" id="UP000622552">
    <property type="component" value="Unassembled WGS sequence"/>
</dbReference>
<dbReference type="Gene3D" id="2.60.40.1120">
    <property type="entry name" value="Carboxypeptidase-like, regulatory domain"/>
    <property type="match status" value="1"/>
</dbReference>
<feature type="region of interest" description="Disordered" evidence="1">
    <location>
        <begin position="307"/>
        <end position="429"/>
    </location>
</feature>
<keyword evidence="5" id="KW-1185">Reference proteome</keyword>
<dbReference type="SUPFAM" id="SSF49464">
    <property type="entry name" value="Carboxypeptidase regulatory domain-like"/>
    <property type="match status" value="1"/>
</dbReference>
<keyword evidence="3" id="KW-0732">Signal</keyword>
<dbReference type="EMBL" id="JADOUF010000001">
    <property type="protein sequence ID" value="MBG6136783.1"/>
    <property type="molecule type" value="Genomic_DNA"/>
</dbReference>
<keyword evidence="2" id="KW-1133">Transmembrane helix</keyword>
<keyword evidence="2" id="KW-0472">Membrane</keyword>
<evidence type="ECO:0008006" key="6">
    <source>
        <dbReference type="Google" id="ProtNLM"/>
    </source>
</evidence>
<organism evidence="4 5">
    <name type="scientific">Longispora fulva</name>
    <dbReference type="NCBI Taxonomy" id="619741"/>
    <lineage>
        <taxon>Bacteria</taxon>
        <taxon>Bacillati</taxon>
        <taxon>Actinomycetota</taxon>
        <taxon>Actinomycetes</taxon>
        <taxon>Micromonosporales</taxon>
        <taxon>Micromonosporaceae</taxon>
        <taxon>Longispora</taxon>
    </lineage>
</organism>
<evidence type="ECO:0000313" key="4">
    <source>
        <dbReference type="EMBL" id="MBG6136783.1"/>
    </source>
</evidence>